<keyword evidence="2" id="KW-1185">Reference proteome</keyword>
<dbReference type="Proteomes" id="UP000075670">
    <property type="component" value="Unassembled WGS sequence"/>
</dbReference>
<accession>A0A151ASS8</accession>
<dbReference type="EMBL" id="LTBC01000043">
    <property type="protein sequence ID" value="KYH30437.1"/>
    <property type="molecule type" value="Genomic_DNA"/>
</dbReference>
<dbReference type="AlphaFoldDB" id="A0A151ASS8"/>
<gene>
    <name evidence="1" type="ORF">MOMUL_30770</name>
</gene>
<evidence type="ECO:0008006" key="3">
    <source>
        <dbReference type="Google" id="ProtNLM"/>
    </source>
</evidence>
<name>A0A151ASS8_9FIRM</name>
<dbReference type="InterPro" id="IPR012872">
    <property type="entry name" value="DUF1670"/>
</dbReference>
<evidence type="ECO:0000313" key="2">
    <source>
        <dbReference type="Proteomes" id="UP000075670"/>
    </source>
</evidence>
<sequence>MKKENRQLMRNLRAALAIDRYLSGEDLTALRKDLAISTGRWQRWWQGFKELVQNRDQPLAELARLLREPPELLEAWWKIWTRHREKDPGIATRLGLDQEALRQPGTGTASRQAFAELLRRRHGYSPAAVEQFLDELAELASRLNRQERAPGAIVYQAVSDREPAGKKLSQCELKAVVLDYVTPEDWELVNRDNAEALKWTRLLRLATQARSQGATLNQPDLALLLGLSTKSVQTLLKEHPGVVVPTRGMVADMGPALSHTDKIIRLYMDGYTETEIVQRTGHSYEAIENYLLDFARVTYLLERGLPVPAIRKVLGCSRRLVEKHVNLYREFSGPDYAFMMAKVRRLAEAHPVKKN</sequence>
<comment type="caution">
    <text evidence="1">The sequence shown here is derived from an EMBL/GenBank/DDBJ whole genome shotgun (WGS) entry which is preliminary data.</text>
</comment>
<organism evidence="1 2">
    <name type="scientific">Moorella mulderi DSM 14980</name>
    <dbReference type="NCBI Taxonomy" id="1122241"/>
    <lineage>
        <taxon>Bacteria</taxon>
        <taxon>Bacillati</taxon>
        <taxon>Bacillota</taxon>
        <taxon>Clostridia</taxon>
        <taxon>Neomoorellales</taxon>
        <taxon>Neomoorellaceae</taxon>
        <taxon>Neomoorella</taxon>
    </lineage>
</organism>
<protein>
    <recommendedName>
        <fullName evidence="3">DUF1670 domain-containing protein</fullName>
    </recommendedName>
</protein>
<dbReference type="PATRIC" id="fig|1122241.3.peg.3290"/>
<proteinExistence type="predicted"/>
<evidence type="ECO:0000313" key="1">
    <source>
        <dbReference type="EMBL" id="KYH30437.1"/>
    </source>
</evidence>
<dbReference type="Pfam" id="PF07900">
    <property type="entry name" value="DUF1670"/>
    <property type="match status" value="1"/>
</dbReference>
<reference evidence="1 2" key="1">
    <citation type="submission" date="2016-02" db="EMBL/GenBank/DDBJ databases">
        <title>Genome sequence of Moorella mulderi DSM 14980.</title>
        <authorList>
            <person name="Poehlein A."/>
            <person name="Daniel R."/>
        </authorList>
    </citation>
    <scope>NUCLEOTIDE SEQUENCE [LARGE SCALE GENOMIC DNA]</scope>
    <source>
        <strain evidence="1 2">DSM 14980</strain>
    </source>
</reference>